<dbReference type="InterPro" id="IPR010359">
    <property type="entry name" value="IrrE_HExxH"/>
</dbReference>
<gene>
    <name evidence="2" type="ORF">SAMN02910432_01280</name>
</gene>
<evidence type="ECO:0000313" key="3">
    <source>
        <dbReference type="Proteomes" id="UP000182635"/>
    </source>
</evidence>
<name>A0A1I2RSL3_9LACO</name>
<feature type="domain" description="IrrE N-terminal-like" evidence="1">
    <location>
        <begin position="58"/>
        <end position="112"/>
    </location>
</feature>
<evidence type="ECO:0000313" key="2">
    <source>
        <dbReference type="EMBL" id="SFG41607.1"/>
    </source>
</evidence>
<dbReference type="AlphaFoldDB" id="A0A1I2RSL3"/>
<dbReference type="Gene3D" id="1.10.10.2910">
    <property type="match status" value="1"/>
</dbReference>
<proteinExistence type="predicted"/>
<organism evidence="2 3">
    <name type="scientific">Ligilactobacillus ruminis DSM 20403 = NBRC 102161</name>
    <dbReference type="NCBI Taxonomy" id="1423798"/>
    <lineage>
        <taxon>Bacteria</taxon>
        <taxon>Bacillati</taxon>
        <taxon>Bacillota</taxon>
        <taxon>Bacilli</taxon>
        <taxon>Lactobacillales</taxon>
        <taxon>Lactobacillaceae</taxon>
        <taxon>Ligilactobacillus</taxon>
    </lineage>
</organism>
<dbReference type="Pfam" id="PF06114">
    <property type="entry name" value="Peptidase_M78"/>
    <property type="match status" value="1"/>
</dbReference>
<dbReference type="Proteomes" id="UP000182635">
    <property type="component" value="Unassembled WGS sequence"/>
</dbReference>
<protein>
    <recommendedName>
        <fullName evidence="1">IrrE N-terminal-like domain-containing protein</fullName>
    </recommendedName>
</protein>
<reference evidence="3" key="1">
    <citation type="submission" date="2016-10" db="EMBL/GenBank/DDBJ databases">
        <authorList>
            <person name="Varghese N."/>
            <person name="Submissions S."/>
        </authorList>
    </citation>
    <scope>NUCLEOTIDE SEQUENCE [LARGE SCALE GENOMIC DNA]</scope>
    <source>
        <strain evidence="3">DSM 20403</strain>
    </source>
</reference>
<accession>A0A1I2RSL3</accession>
<sequence length="153" mass="17373">MQSKEIYPLGLLKFKTKRDGTVNELTQWLLNFAFSHGIGYTLTGELPPDVPSCAIPARQAIIINTNYEKKEHIPFIIAHEIGHVLNGDSGTCYYSTYAARSKYEAAANRFAIGLIRRYAESKGDSSCSYIKFAETWCIPSDLYENVKEEFNRY</sequence>
<dbReference type="EMBL" id="FOPI01000018">
    <property type="protein sequence ID" value="SFG41607.1"/>
    <property type="molecule type" value="Genomic_DNA"/>
</dbReference>
<evidence type="ECO:0000259" key="1">
    <source>
        <dbReference type="Pfam" id="PF06114"/>
    </source>
</evidence>
<dbReference type="SUPFAM" id="SSF55486">
    <property type="entry name" value="Metalloproteases ('zincins'), catalytic domain"/>
    <property type="match status" value="1"/>
</dbReference>